<dbReference type="WBParaSite" id="L893_g28900.t1">
    <property type="protein sequence ID" value="L893_g28900.t1"/>
    <property type="gene ID" value="L893_g28900"/>
</dbReference>
<proteinExistence type="predicted"/>
<organism evidence="2 3">
    <name type="scientific">Steinernema glaseri</name>
    <dbReference type="NCBI Taxonomy" id="37863"/>
    <lineage>
        <taxon>Eukaryota</taxon>
        <taxon>Metazoa</taxon>
        <taxon>Ecdysozoa</taxon>
        <taxon>Nematoda</taxon>
        <taxon>Chromadorea</taxon>
        <taxon>Rhabditida</taxon>
        <taxon>Tylenchina</taxon>
        <taxon>Panagrolaimomorpha</taxon>
        <taxon>Strongyloidoidea</taxon>
        <taxon>Steinernematidae</taxon>
        <taxon>Steinernema</taxon>
    </lineage>
</organism>
<accession>A0A1I7ZQX7</accession>
<evidence type="ECO:0000313" key="3">
    <source>
        <dbReference type="WBParaSite" id="L893_g28900.t1"/>
    </source>
</evidence>
<dbReference type="AlphaFoldDB" id="A0A1I7ZQX7"/>
<protein>
    <submittedName>
        <fullName evidence="3">Nuclear receptor domain-containing protein</fullName>
    </submittedName>
</protein>
<feature type="compositionally biased region" description="Low complexity" evidence="1">
    <location>
        <begin position="140"/>
        <end position="155"/>
    </location>
</feature>
<dbReference type="Proteomes" id="UP000095287">
    <property type="component" value="Unplaced"/>
</dbReference>
<reference evidence="3" key="1">
    <citation type="submission" date="2016-11" db="UniProtKB">
        <authorList>
            <consortium name="WormBaseParasite"/>
        </authorList>
    </citation>
    <scope>IDENTIFICATION</scope>
</reference>
<evidence type="ECO:0000256" key="1">
    <source>
        <dbReference type="SAM" id="MobiDB-lite"/>
    </source>
</evidence>
<feature type="region of interest" description="Disordered" evidence="1">
    <location>
        <begin position="121"/>
        <end position="155"/>
    </location>
</feature>
<name>A0A1I7ZQX7_9BILA</name>
<evidence type="ECO:0000313" key="2">
    <source>
        <dbReference type="Proteomes" id="UP000095287"/>
    </source>
</evidence>
<sequence>MTENYLLTAHLTVVHFRSPLAGATSMDGRSFEVPMFLQPPPPPATFCTDCGDQRGQYSFVYGCAGCSEVRGFQTIHCARCLVQFHEAHITYPLFWPSSSSEELATRFLSFVKMSKEIKTTSSTTGTRCSPSPPSPPEFTLSDSLPDISSILPKRN</sequence>
<keyword evidence="2" id="KW-1185">Reference proteome</keyword>